<feature type="signal peptide" evidence="1">
    <location>
        <begin position="1"/>
        <end position="18"/>
    </location>
</feature>
<dbReference type="Proteomes" id="UP000248817">
    <property type="component" value="Unassembled WGS sequence"/>
</dbReference>
<feature type="chain" id="PRO_5015869150" description="Secreted protein" evidence="1">
    <location>
        <begin position="19"/>
        <end position="79"/>
    </location>
</feature>
<keyword evidence="1" id="KW-0732">Signal</keyword>
<evidence type="ECO:0000313" key="2">
    <source>
        <dbReference type="EMBL" id="PYI36664.1"/>
    </source>
</evidence>
<evidence type="ECO:0000256" key="1">
    <source>
        <dbReference type="SAM" id="SignalP"/>
    </source>
</evidence>
<sequence>MFGFLFLLPLGVMGLAASFPSGILRDVGSGVMTPHEGLLSFLSTEYTYSTWNLWLTVRQSCCSRGRFRTLHLLIRAKKK</sequence>
<dbReference type="AlphaFoldDB" id="A0A2V5IQY5"/>
<evidence type="ECO:0000313" key="3">
    <source>
        <dbReference type="Proteomes" id="UP000248817"/>
    </source>
</evidence>
<reference evidence="2 3" key="1">
    <citation type="submission" date="2018-02" db="EMBL/GenBank/DDBJ databases">
        <title>The genomes of Aspergillus section Nigri reveals drivers in fungal speciation.</title>
        <authorList>
            <consortium name="DOE Joint Genome Institute"/>
            <person name="Vesth T.C."/>
            <person name="Nybo J."/>
            <person name="Theobald S."/>
            <person name="Brandl J."/>
            <person name="Frisvad J.C."/>
            <person name="Nielsen K.F."/>
            <person name="Lyhne E.K."/>
            <person name="Kogle M.E."/>
            <person name="Kuo A."/>
            <person name="Riley R."/>
            <person name="Clum A."/>
            <person name="Nolan M."/>
            <person name="Lipzen A."/>
            <person name="Salamov A."/>
            <person name="Henrissat B."/>
            <person name="Wiebenga A."/>
            <person name="De vries R.P."/>
            <person name="Grigoriev I.V."/>
            <person name="Mortensen U.H."/>
            <person name="Andersen M.R."/>
            <person name="Baker S.E."/>
        </authorList>
    </citation>
    <scope>NUCLEOTIDE SEQUENCE [LARGE SCALE GENOMIC DNA]</scope>
    <source>
        <strain evidence="2 3">CBS 114.80</strain>
    </source>
</reference>
<evidence type="ECO:0008006" key="4">
    <source>
        <dbReference type="Google" id="ProtNLM"/>
    </source>
</evidence>
<dbReference type="EMBL" id="KZ825463">
    <property type="protein sequence ID" value="PYI36664.1"/>
    <property type="molecule type" value="Genomic_DNA"/>
</dbReference>
<keyword evidence="3" id="KW-1185">Reference proteome</keyword>
<organism evidence="2 3">
    <name type="scientific">Aspergillus indologenus CBS 114.80</name>
    <dbReference type="NCBI Taxonomy" id="1450541"/>
    <lineage>
        <taxon>Eukaryota</taxon>
        <taxon>Fungi</taxon>
        <taxon>Dikarya</taxon>
        <taxon>Ascomycota</taxon>
        <taxon>Pezizomycotina</taxon>
        <taxon>Eurotiomycetes</taxon>
        <taxon>Eurotiomycetidae</taxon>
        <taxon>Eurotiales</taxon>
        <taxon>Aspergillaceae</taxon>
        <taxon>Aspergillus</taxon>
        <taxon>Aspergillus subgen. Circumdati</taxon>
    </lineage>
</organism>
<name>A0A2V5IQY5_9EURO</name>
<protein>
    <recommendedName>
        <fullName evidence="4">Secreted protein</fullName>
    </recommendedName>
</protein>
<gene>
    <name evidence="2" type="ORF">BP00DRAFT_813</name>
</gene>
<proteinExistence type="predicted"/>
<accession>A0A2V5IQY5</accession>